<dbReference type="InterPro" id="IPR032816">
    <property type="entry name" value="VTT_dom"/>
</dbReference>
<dbReference type="AlphaFoldDB" id="A0A558DTN1"/>
<protein>
    <submittedName>
        <fullName evidence="3">DedA family protein</fullName>
    </submittedName>
</protein>
<proteinExistence type="predicted"/>
<dbReference type="PANTHER" id="PTHR42709">
    <property type="entry name" value="ALKALINE PHOSPHATASE LIKE PROTEIN"/>
    <property type="match status" value="1"/>
</dbReference>
<feature type="transmembrane region" description="Helical" evidence="1">
    <location>
        <begin position="42"/>
        <end position="65"/>
    </location>
</feature>
<sequence length="146" mass="15789">MTDFAGLWLLFSSSFLSSTLLPGGSEAILVYAAHEAFAPDALLWLIATVGNTLGGMTGWLIGWWIQKRYPARALVKPSHQQAMHRLSRYGSPILLLSWLPIIGDPLCLAAGWAGIRPLPALLFIALGKGLRYALLLATVSTLLSMT</sequence>
<dbReference type="Proteomes" id="UP000316649">
    <property type="component" value="Unassembled WGS sequence"/>
</dbReference>
<gene>
    <name evidence="3" type="ORF">FHP88_06000</name>
</gene>
<evidence type="ECO:0000313" key="3">
    <source>
        <dbReference type="EMBL" id="TVO76974.1"/>
    </source>
</evidence>
<evidence type="ECO:0000259" key="2">
    <source>
        <dbReference type="Pfam" id="PF09335"/>
    </source>
</evidence>
<keyword evidence="1" id="KW-0472">Membrane</keyword>
<dbReference type="EMBL" id="VMNH01000005">
    <property type="protein sequence ID" value="TVO76974.1"/>
    <property type="molecule type" value="Genomic_DNA"/>
</dbReference>
<feature type="transmembrane region" description="Helical" evidence="1">
    <location>
        <begin position="121"/>
        <end position="143"/>
    </location>
</feature>
<feature type="domain" description="VTT" evidence="2">
    <location>
        <begin position="41"/>
        <end position="136"/>
    </location>
</feature>
<dbReference type="Pfam" id="PF09335">
    <property type="entry name" value="VTT_dom"/>
    <property type="match status" value="1"/>
</dbReference>
<dbReference type="OrthoDB" id="9814483at2"/>
<organism evidence="3 4">
    <name type="scientific">Sedimenticola selenatireducens</name>
    <dbReference type="NCBI Taxonomy" id="191960"/>
    <lineage>
        <taxon>Bacteria</taxon>
        <taxon>Pseudomonadati</taxon>
        <taxon>Pseudomonadota</taxon>
        <taxon>Gammaproteobacteria</taxon>
        <taxon>Chromatiales</taxon>
        <taxon>Sedimenticolaceae</taxon>
        <taxon>Sedimenticola</taxon>
    </lineage>
</organism>
<evidence type="ECO:0000313" key="4">
    <source>
        <dbReference type="Proteomes" id="UP000316649"/>
    </source>
</evidence>
<reference evidence="3 4" key="1">
    <citation type="submission" date="2019-07" db="EMBL/GenBank/DDBJ databases">
        <title>The pathways for chlorine oxyanion respiration interact through the shared metabolite chlorate.</title>
        <authorList>
            <person name="Barnum T.P."/>
            <person name="Cheng Y."/>
            <person name="Hill K.A."/>
            <person name="Lucas L.N."/>
            <person name="Carlson H.K."/>
            <person name="Coates J.D."/>
        </authorList>
    </citation>
    <scope>NUCLEOTIDE SEQUENCE [LARGE SCALE GENOMIC DNA]</scope>
    <source>
        <strain evidence="3 4">BK-1</strain>
    </source>
</reference>
<dbReference type="GO" id="GO:0005886">
    <property type="term" value="C:plasma membrane"/>
    <property type="evidence" value="ECO:0007669"/>
    <property type="project" value="UniProtKB-ARBA"/>
</dbReference>
<dbReference type="PANTHER" id="PTHR42709:SF4">
    <property type="entry name" value="INNER MEMBRANE PROTEIN YQAA"/>
    <property type="match status" value="1"/>
</dbReference>
<keyword evidence="1" id="KW-0812">Transmembrane</keyword>
<keyword evidence="1" id="KW-1133">Transmembrane helix</keyword>
<name>A0A558DTN1_9GAMM</name>
<accession>A0A558DTN1</accession>
<evidence type="ECO:0000256" key="1">
    <source>
        <dbReference type="SAM" id="Phobius"/>
    </source>
</evidence>
<dbReference type="InterPro" id="IPR051311">
    <property type="entry name" value="DedA_domain"/>
</dbReference>
<comment type="caution">
    <text evidence="3">The sequence shown here is derived from an EMBL/GenBank/DDBJ whole genome shotgun (WGS) entry which is preliminary data.</text>
</comment>
<feature type="transmembrane region" description="Helical" evidence="1">
    <location>
        <begin position="93"/>
        <end position="115"/>
    </location>
</feature>
<keyword evidence="4" id="KW-1185">Reference proteome</keyword>
<dbReference type="RefSeq" id="WP_144358103.1">
    <property type="nucleotide sequence ID" value="NZ_VMNH01000005.1"/>
</dbReference>